<organism evidence="2 3">
    <name type="scientific">Conidiobolus coronatus (strain ATCC 28846 / CBS 209.66 / NRRL 28638)</name>
    <name type="common">Delacroixia coronata</name>
    <dbReference type="NCBI Taxonomy" id="796925"/>
    <lineage>
        <taxon>Eukaryota</taxon>
        <taxon>Fungi</taxon>
        <taxon>Fungi incertae sedis</taxon>
        <taxon>Zoopagomycota</taxon>
        <taxon>Entomophthoromycotina</taxon>
        <taxon>Entomophthoromycetes</taxon>
        <taxon>Entomophthorales</taxon>
        <taxon>Ancylistaceae</taxon>
        <taxon>Conidiobolus</taxon>
    </lineage>
</organism>
<reference evidence="2 3" key="1">
    <citation type="journal article" date="2015" name="Genome Biol. Evol.">
        <title>Phylogenomic analyses indicate that early fungi evolved digesting cell walls of algal ancestors of land plants.</title>
        <authorList>
            <person name="Chang Y."/>
            <person name="Wang S."/>
            <person name="Sekimoto S."/>
            <person name="Aerts A.L."/>
            <person name="Choi C."/>
            <person name="Clum A."/>
            <person name="LaButti K.M."/>
            <person name="Lindquist E.A."/>
            <person name="Yee Ngan C."/>
            <person name="Ohm R.A."/>
            <person name="Salamov A.A."/>
            <person name="Grigoriev I.V."/>
            <person name="Spatafora J.W."/>
            <person name="Berbee M.L."/>
        </authorList>
    </citation>
    <scope>NUCLEOTIDE SEQUENCE [LARGE SCALE GENOMIC DNA]</scope>
    <source>
        <strain evidence="2 3">NRRL 28638</strain>
    </source>
</reference>
<evidence type="ECO:0000256" key="1">
    <source>
        <dbReference type="SAM" id="Phobius"/>
    </source>
</evidence>
<protein>
    <submittedName>
        <fullName evidence="2">Uncharacterized protein</fullName>
    </submittedName>
</protein>
<dbReference type="EMBL" id="KQ964506">
    <property type="protein sequence ID" value="KXN70290.1"/>
    <property type="molecule type" value="Genomic_DNA"/>
</dbReference>
<gene>
    <name evidence="2" type="ORF">CONCODRAFT_78908</name>
</gene>
<keyword evidence="1" id="KW-0812">Transmembrane</keyword>
<keyword evidence="1" id="KW-1133">Transmembrane helix</keyword>
<keyword evidence="3" id="KW-1185">Reference proteome</keyword>
<proteinExistence type="predicted"/>
<sequence>MNLDNEYTAQVNRFNLPYTQLVHDLIDTITYLMCTSPLFCMSIMVIISFLFIEDLRFLLEFERLLHYSSLGSKLPWSWIYYGMTAIFVFTFIELGVLIYYDREYISKKLSRMSIL</sequence>
<feature type="transmembrane region" description="Helical" evidence="1">
    <location>
        <begin position="78"/>
        <end position="100"/>
    </location>
</feature>
<feature type="transmembrane region" description="Helical" evidence="1">
    <location>
        <begin position="29"/>
        <end position="52"/>
    </location>
</feature>
<accession>A0A137P5K3</accession>
<evidence type="ECO:0000313" key="2">
    <source>
        <dbReference type="EMBL" id="KXN70290.1"/>
    </source>
</evidence>
<evidence type="ECO:0000313" key="3">
    <source>
        <dbReference type="Proteomes" id="UP000070444"/>
    </source>
</evidence>
<keyword evidence="1" id="KW-0472">Membrane</keyword>
<dbReference type="Proteomes" id="UP000070444">
    <property type="component" value="Unassembled WGS sequence"/>
</dbReference>
<name>A0A137P5K3_CONC2</name>
<dbReference type="AlphaFoldDB" id="A0A137P5K3"/>